<organism evidence="10 11">
    <name type="scientific">Azoarcus indigens</name>
    <dbReference type="NCBI Taxonomy" id="29545"/>
    <lineage>
        <taxon>Bacteria</taxon>
        <taxon>Pseudomonadati</taxon>
        <taxon>Pseudomonadota</taxon>
        <taxon>Betaproteobacteria</taxon>
        <taxon>Rhodocyclales</taxon>
        <taxon>Zoogloeaceae</taxon>
        <taxon>Azoarcus</taxon>
    </lineage>
</organism>
<dbReference type="GO" id="GO:0012505">
    <property type="term" value="C:endomembrane system"/>
    <property type="evidence" value="ECO:0007669"/>
    <property type="project" value="UniProtKB-SubCell"/>
</dbReference>
<evidence type="ECO:0000313" key="10">
    <source>
        <dbReference type="EMBL" id="TDN47707.1"/>
    </source>
</evidence>
<sequence length="345" mass="37825">MQSGHRTGQRLRAGLAGLILALAAGSALAESLKVGYLPVTGHAKFFVAKEQGFFKEEGLDVELVEFVNSADGLNAVVANKLDVGAFGTAAPLVHYARGSELKIIGGIMGEDAAIIVKPENAGTIKTVADLRGKKIATIRLATGDAVLRAALKDEKLNWKNDVQIFELKNPPAVLEAVKSGQVDAGVVWGPHDIRAERQGLKVVIRSSDVQPGHPCCRLVVKSDRAAKGDTWDRFLRAILKAEKFAAQNRKETIDSIQKYVKLDRDILEQGYYSPHLDQTSDPNVKGTQKFWTTLVEAEFVDGTRPLEPIFETGPYHRALEKLAKENPKDPYWKEKLQAEKARNVL</sequence>
<dbReference type="PANTHER" id="PTHR30024:SF47">
    <property type="entry name" value="TAURINE-BINDING PERIPLASMIC PROTEIN"/>
    <property type="match status" value="1"/>
</dbReference>
<keyword evidence="5" id="KW-1003">Cell membrane</keyword>
<keyword evidence="8" id="KW-0472">Membrane</keyword>
<reference evidence="10 11" key="1">
    <citation type="submission" date="2019-03" db="EMBL/GenBank/DDBJ databases">
        <title>Genomic Encyclopedia of Type Strains, Phase IV (KMG-IV): sequencing the most valuable type-strain genomes for metagenomic binning, comparative biology and taxonomic classification.</title>
        <authorList>
            <person name="Goeker M."/>
        </authorList>
    </citation>
    <scope>NUCLEOTIDE SEQUENCE [LARGE SCALE GENOMIC DNA]</scope>
    <source>
        <strain evidence="10 11">DSM 12121</strain>
    </source>
</reference>
<comment type="caution">
    <text evidence="10">The sequence shown here is derived from an EMBL/GenBank/DDBJ whole genome shotgun (WGS) entry which is preliminary data.</text>
</comment>
<feature type="domain" description="Solute-binding protein family 3/N-terminal" evidence="9">
    <location>
        <begin position="31"/>
        <end position="263"/>
    </location>
</feature>
<dbReference type="CDD" id="cd13553">
    <property type="entry name" value="PBP2_NrtA_CpmA_like"/>
    <property type="match status" value="1"/>
</dbReference>
<dbReference type="InterPro" id="IPR044527">
    <property type="entry name" value="NrtA/CpmA_ABC-bd_dom"/>
</dbReference>
<evidence type="ECO:0000259" key="9">
    <source>
        <dbReference type="SMART" id="SM00062"/>
    </source>
</evidence>
<dbReference type="Pfam" id="PF09084">
    <property type="entry name" value="NMT1"/>
    <property type="match status" value="1"/>
</dbReference>
<dbReference type="RefSeq" id="WP_133594004.1">
    <property type="nucleotide sequence ID" value="NZ_SNVV01000018.1"/>
</dbReference>
<name>A0A4R6DRQ0_9RHOO</name>
<keyword evidence="4" id="KW-0813">Transport</keyword>
<evidence type="ECO:0000256" key="3">
    <source>
        <dbReference type="ARBA" id="ARBA00010742"/>
    </source>
</evidence>
<protein>
    <submittedName>
        <fullName evidence="10">NitT/TauT family transport system substrate-binding protein</fullName>
    </submittedName>
</protein>
<dbReference type="EMBL" id="SNVV01000018">
    <property type="protein sequence ID" value="TDN47707.1"/>
    <property type="molecule type" value="Genomic_DNA"/>
</dbReference>
<keyword evidence="7" id="KW-0732">Signal</keyword>
<dbReference type="PANTHER" id="PTHR30024">
    <property type="entry name" value="ALIPHATIC SULFONATES-BINDING PROTEIN-RELATED"/>
    <property type="match status" value="1"/>
</dbReference>
<gene>
    <name evidence="10" type="ORF">C7389_11816</name>
</gene>
<dbReference type="InterPro" id="IPR015168">
    <property type="entry name" value="SsuA/THI5"/>
</dbReference>
<evidence type="ECO:0000313" key="11">
    <source>
        <dbReference type="Proteomes" id="UP000295129"/>
    </source>
</evidence>
<dbReference type="InterPro" id="IPR001638">
    <property type="entry name" value="Solute-binding_3/MltF_N"/>
</dbReference>
<dbReference type="AlphaFoldDB" id="A0A4R6DRQ0"/>
<accession>A0A4R6DRQ0</accession>
<dbReference type="SUPFAM" id="SSF53850">
    <property type="entry name" value="Periplasmic binding protein-like II"/>
    <property type="match status" value="1"/>
</dbReference>
<evidence type="ECO:0000256" key="2">
    <source>
        <dbReference type="ARBA" id="ARBA00004418"/>
    </source>
</evidence>
<evidence type="ECO:0000256" key="6">
    <source>
        <dbReference type="ARBA" id="ARBA00022519"/>
    </source>
</evidence>
<evidence type="ECO:0000256" key="1">
    <source>
        <dbReference type="ARBA" id="ARBA00004308"/>
    </source>
</evidence>
<keyword evidence="11" id="KW-1185">Reference proteome</keyword>
<evidence type="ECO:0000256" key="8">
    <source>
        <dbReference type="ARBA" id="ARBA00023136"/>
    </source>
</evidence>
<dbReference type="Proteomes" id="UP000295129">
    <property type="component" value="Unassembled WGS sequence"/>
</dbReference>
<keyword evidence="6" id="KW-0997">Cell inner membrane</keyword>
<proteinExistence type="inferred from homology"/>
<evidence type="ECO:0000256" key="7">
    <source>
        <dbReference type="ARBA" id="ARBA00022729"/>
    </source>
</evidence>
<comment type="similarity">
    <text evidence="3">Belongs to the bacterial solute-binding protein SsuA/TauA family.</text>
</comment>
<dbReference type="Gene3D" id="3.40.190.10">
    <property type="entry name" value="Periplasmic binding protein-like II"/>
    <property type="match status" value="2"/>
</dbReference>
<comment type="subcellular location">
    <subcellularLocation>
        <location evidence="1">Endomembrane system</location>
    </subcellularLocation>
    <subcellularLocation>
        <location evidence="2">Periplasm</location>
    </subcellularLocation>
</comment>
<dbReference type="SMART" id="SM00062">
    <property type="entry name" value="PBPb"/>
    <property type="match status" value="1"/>
</dbReference>
<evidence type="ECO:0000256" key="5">
    <source>
        <dbReference type="ARBA" id="ARBA00022475"/>
    </source>
</evidence>
<dbReference type="GO" id="GO:0042597">
    <property type="term" value="C:periplasmic space"/>
    <property type="evidence" value="ECO:0007669"/>
    <property type="project" value="UniProtKB-SubCell"/>
</dbReference>
<dbReference type="OrthoDB" id="9178563at2"/>
<evidence type="ECO:0000256" key="4">
    <source>
        <dbReference type="ARBA" id="ARBA00022448"/>
    </source>
</evidence>